<dbReference type="PANTHER" id="PTHR13847:SF287">
    <property type="entry name" value="FAD-DEPENDENT OXIDOREDUCTASE DOMAIN-CONTAINING PROTEIN 1"/>
    <property type="match status" value="1"/>
</dbReference>
<dbReference type="EMBL" id="BSPC01000005">
    <property type="protein sequence ID" value="GLS17496.1"/>
    <property type="molecule type" value="Genomic_DNA"/>
</dbReference>
<gene>
    <name evidence="3" type="ORF">GCM10007874_05110</name>
</gene>
<dbReference type="InterPro" id="IPR006076">
    <property type="entry name" value="FAD-dep_OxRdtase"/>
</dbReference>
<proteinExistence type="predicted"/>
<dbReference type="Proteomes" id="UP001156882">
    <property type="component" value="Unassembled WGS sequence"/>
</dbReference>
<evidence type="ECO:0000313" key="3">
    <source>
        <dbReference type="EMBL" id="GLS17496.1"/>
    </source>
</evidence>
<accession>A0ABQ6CGR1</accession>
<dbReference type="SUPFAM" id="SSF51905">
    <property type="entry name" value="FAD/NAD(P)-binding domain"/>
    <property type="match status" value="1"/>
</dbReference>
<dbReference type="Gene3D" id="3.50.50.60">
    <property type="entry name" value="FAD/NAD(P)-binding domain"/>
    <property type="match status" value="1"/>
</dbReference>
<keyword evidence="4" id="KW-1185">Reference proteome</keyword>
<dbReference type="InterPro" id="IPR036188">
    <property type="entry name" value="FAD/NAD-bd_sf"/>
</dbReference>
<evidence type="ECO:0000259" key="2">
    <source>
        <dbReference type="Pfam" id="PF01266"/>
    </source>
</evidence>
<dbReference type="Pfam" id="PF01266">
    <property type="entry name" value="DAO"/>
    <property type="match status" value="1"/>
</dbReference>
<reference evidence="4" key="1">
    <citation type="journal article" date="2019" name="Int. J. Syst. Evol. Microbiol.">
        <title>The Global Catalogue of Microorganisms (GCM) 10K type strain sequencing project: providing services to taxonomists for standard genome sequencing and annotation.</title>
        <authorList>
            <consortium name="The Broad Institute Genomics Platform"/>
            <consortium name="The Broad Institute Genome Sequencing Center for Infectious Disease"/>
            <person name="Wu L."/>
            <person name="Ma J."/>
        </authorList>
    </citation>
    <scope>NUCLEOTIDE SEQUENCE [LARGE SCALE GENOMIC DNA]</scope>
    <source>
        <strain evidence="4">NBRC 101365</strain>
    </source>
</reference>
<comment type="caution">
    <text evidence="3">The sequence shown here is derived from an EMBL/GenBank/DDBJ whole genome shotgun (WGS) entry which is preliminary data.</text>
</comment>
<sequence>MNPSSSDIVIVGGAAIGSATAYFLKAALGYAGTVTVVERDPTYALSSTTLSAASIRQQFSTPENIRMSLFGLEMLRNLKDRFGPAADIGFHEGGYLLLATQAGRAILEQNWQVQKAEGTEIELLDPEALGKEFPWLSVESIAAGAYGRRGEGWFDAHSLLDLLRKAAREAGAVYVKDEVVGIEHDGGRVEAVRLKSGGRIACGALVDAAGPQGGDVAAMAGLVLPVEPRKRSVFVVRCKTPLPRMPLLVEPGGIYIRPEGEVYICGGAEDERGEQRADGDFEVNYSLFEEAVWPALATQVPALEELKLVRAWAGHYEYNTLDQNAVIGPHPAMPNFYFANGFSGHGLQQSPAAGRAIAELITAGRFQTLDLSVFGYQRVIDNKPVFELNVI</sequence>
<feature type="domain" description="FAD dependent oxidoreductase" evidence="2">
    <location>
        <begin position="7"/>
        <end position="360"/>
    </location>
</feature>
<name>A0ABQ6CGR1_9HYPH</name>
<keyword evidence="1" id="KW-0560">Oxidoreductase</keyword>
<organism evidence="3 4">
    <name type="scientific">Labrys miyagiensis</name>
    <dbReference type="NCBI Taxonomy" id="346912"/>
    <lineage>
        <taxon>Bacteria</taxon>
        <taxon>Pseudomonadati</taxon>
        <taxon>Pseudomonadota</taxon>
        <taxon>Alphaproteobacteria</taxon>
        <taxon>Hyphomicrobiales</taxon>
        <taxon>Xanthobacteraceae</taxon>
        <taxon>Labrys</taxon>
    </lineage>
</organism>
<evidence type="ECO:0000256" key="1">
    <source>
        <dbReference type="ARBA" id="ARBA00023002"/>
    </source>
</evidence>
<dbReference type="Gene3D" id="3.30.9.10">
    <property type="entry name" value="D-Amino Acid Oxidase, subunit A, domain 2"/>
    <property type="match status" value="1"/>
</dbReference>
<evidence type="ECO:0000313" key="4">
    <source>
        <dbReference type="Proteomes" id="UP001156882"/>
    </source>
</evidence>
<dbReference type="RefSeq" id="WP_284310313.1">
    <property type="nucleotide sequence ID" value="NZ_BSPC01000005.1"/>
</dbReference>
<protein>
    <submittedName>
        <fullName evidence="3">FAD-dependent oxidoreductase</fullName>
    </submittedName>
</protein>
<dbReference type="PANTHER" id="PTHR13847">
    <property type="entry name" value="SARCOSINE DEHYDROGENASE-RELATED"/>
    <property type="match status" value="1"/>
</dbReference>